<comment type="caution">
    <text evidence="1">The sequence shown here is derived from an EMBL/GenBank/DDBJ whole genome shotgun (WGS) entry which is preliminary data.</text>
</comment>
<protein>
    <submittedName>
        <fullName evidence="1">Uncharacterized protein</fullName>
    </submittedName>
</protein>
<proteinExistence type="predicted"/>
<dbReference type="AlphaFoldDB" id="A0A0B2VES4"/>
<organism evidence="1 2">
    <name type="scientific">Toxocara canis</name>
    <name type="common">Canine roundworm</name>
    <dbReference type="NCBI Taxonomy" id="6265"/>
    <lineage>
        <taxon>Eukaryota</taxon>
        <taxon>Metazoa</taxon>
        <taxon>Ecdysozoa</taxon>
        <taxon>Nematoda</taxon>
        <taxon>Chromadorea</taxon>
        <taxon>Rhabditida</taxon>
        <taxon>Spirurina</taxon>
        <taxon>Ascaridomorpha</taxon>
        <taxon>Ascaridoidea</taxon>
        <taxon>Toxocaridae</taxon>
        <taxon>Toxocara</taxon>
    </lineage>
</organism>
<dbReference type="Proteomes" id="UP000031036">
    <property type="component" value="Unassembled WGS sequence"/>
</dbReference>
<dbReference type="STRING" id="6265.A0A0B2VES4"/>
<dbReference type="OrthoDB" id="5856459at2759"/>
<sequence length="120" mass="13501">STSQVTCEDIQPETCDEVGLALGRTDSGKSPGKDGIRAGPLKAWNIFFLKAVAERFTTYLNKSIVSLAWLTSERLLLKKKGDPEDLANYRLVALLSRLYKLFTRVLMNRIPGWWNAAQKK</sequence>
<feature type="non-terminal residue" evidence="1">
    <location>
        <position position="1"/>
    </location>
</feature>
<evidence type="ECO:0000313" key="2">
    <source>
        <dbReference type="Proteomes" id="UP000031036"/>
    </source>
</evidence>
<dbReference type="EMBL" id="JPKZ01001835">
    <property type="protein sequence ID" value="KHN79867.1"/>
    <property type="molecule type" value="Genomic_DNA"/>
</dbReference>
<gene>
    <name evidence="1" type="ORF">Tcan_00562</name>
</gene>
<evidence type="ECO:0000313" key="1">
    <source>
        <dbReference type="EMBL" id="KHN79867.1"/>
    </source>
</evidence>
<feature type="non-terminal residue" evidence="1">
    <location>
        <position position="120"/>
    </location>
</feature>
<keyword evidence="2" id="KW-1185">Reference proteome</keyword>
<accession>A0A0B2VES4</accession>
<reference evidence="1 2" key="1">
    <citation type="submission" date="2014-11" db="EMBL/GenBank/DDBJ databases">
        <title>Genetic blueprint of the zoonotic pathogen Toxocara canis.</title>
        <authorList>
            <person name="Zhu X.-Q."/>
            <person name="Korhonen P.K."/>
            <person name="Cai H."/>
            <person name="Young N.D."/>
            <person name="Nejsum P."/>
            <person name="von Samson-Himmelstjerna G."/>
            <person name="Boag P.R."/>
            <person name="Tan P."/>
            <person name="Li Q."/>
            <person name="Min J."/>
            <person name="Yang Y."/>
            <person name="Wang X."/>
            <person name="Fang X."/>
            <person name="Hall R.S."/>
            <person name="Hofmann A."/>
            <person name="Sternberg P.W."/>
            <person name="Jex A.R."/>
            <person name="Gasser R.B."/>
        </authorList>
    </citation>
    <scope>NUCLEOTIDE SEQUENCE [LARGE SCALE GENOMIC DNA]</scope>
    <source>
        <strain evidence="1">PN_DK_2014</strain>
    </source>
</reference>
<name>A0A0B2VES4_TOXCA</name>